<keyword evidence="9" id="KW-1185">Reference proteome</keyword>
<feature type="domain" description="CCHC-type" evidence="6">
    <location>
        <begin position="365"/>
        <end position="381"/>
    </location>
</feature>
<evidence type="ECO:0000256" key="5">
    <source>
        <dbReference type="SAM" id="MobiDB-lite"/>
    </source>
</evidence>
<evidence type="ECO:0000259" key="6">
    <source>
        <dbReference type="PROSITE" id="PS50158"/>
    </source>
</evidence>
<dbReference type="SUPFAM" id="SSF57756">
    <property type="entry name" value="Retrovirus zinc finger-like domains"/>
    <property type="match status" value="1"/>
</dbReference>
<dbReference type="InterPro" id="IPR007527">
    <property type="entry name" value="Znf_SWIM"/>
</dbReference>
<dbReference type="EMBL" id="KQ483435">
    <property type="protein sequence ID" value="KYP51659.1"/>
    <property type="molecule type" value="Genomic_DNA"/>
</dbReference>
<name>A0A151SA94_CAJCA</name>
<dbReference type="STRING" id="3821.A0A151SA94"/>
<dbReference type="GO" id="GO:0003676">
    <property type="term" value="F:nucleic acid binding"/>
    <property type="evidence" value="ECO:0007669"/>
    <property type="project" value="InterPro"/>
</dbReference>
<protein>
    <recommendedName>
        <fullName evidence="10">SWIM-type domain-containing protein</fullName>
    </recommendedName>
</protein>
<evidence type="ECO:0008006" key="10">
    <source>
        <dbReference type="Google" id="ProtNLM"/>
    </source>
</evidence>
<dbReference type="SMART" id="SM00575">
    <property type="entry name" value="ZnF_PMZ"/>
    <property type="match status" value="1"/>
</dbReference>
<evidence type="ECO:0000259" key="7">
    <source>
        <dbReference type="PROSITE" id="PS50966"/>
    </source>
</evidence>
<evidence type="ECO:0000313" key="8">
    <source>
        <dbReference type="EMBL" id="KYP51659.1"/>
    </source>
</evidence>
<feature type="domain" description="SWIM-type" evidence="7">
    <location>
        <begin position="255"/>
        <end position="287"/>
    </location>
</feature>
<keyword evidence="3" id="KW-0862">Zinc</keyword>
<evidence type="ECO:0000256" key="3">
    <source>
        <dbReference type="ARBA" id="ARBA00022833"/>
    </source>
</evidence>
<dbReference type="Proteomes" id="UP000075243">
    <property type="component" value="Unassembled WGS sequence"/>
</dbReference>
<dbReference type="OMA" id="WLATWAS"/>
<dbReference type="PROSITE" id="PS50158">
    <property type="entry name" value="ZF_CCHC"/>
    <property type="match status" value="1"/>
</dbReference>
<accession>A0A151SA94</accession>
<evidence type="ECO:0000313" key="9">
    <source>
        <dbReference type="Proteomes" id="UP000075243"/>
    </source>
</evidence>
<dbReference type="GO" id="GO:0008270">
    <property type="term" value="F:zinc ion binding"/>
    <property type="evidence" value="ECO:0007669"/>
    <property type="project" value="UniProtKB-KW"/>
</dbReference>
<evidence type="ECO:0000256" key="4">
    <source>
        <dbReference type="PROSITE-ProRule" id="PRU00047"/>
    </source>
</evidence>
<evidence type="ECO:0000256" key="2">
    <source>
        <dbReference type="ARBA" id="ARBA00022771"/>
    </source>
</evidence>
<dbReference type="PROSITE" id="PS50966">
    <property type="entry name" value="ZF_SWIM"/>
    <property type="match status" value="1"/>
</dbReference>
<dbReference type="InterPro" id="IPR006564">
    <property type="entry name" value="Znf_PMZ"/>
</dbReference>
<dbReference type="PANTHER" id="PTHR31973">
    <property type="entry name" value="POLYPROTEIN, PUTATIVE-RELATED"/>
    <property type="match status" value="1"/>
</dbReference>
<dbReference type="Pfam" id="PF04434">
    <property type="entry name" value="SWIM"/>
    <property type="match status" value="1"/>
</dbReference>
<dbReference type="InterPro" id="IPR001878">
    <property type="entry name" value="Znf_CCHC"/>
</dbReference>
<sequence>MVDDIEIVHQIDEEYISDELHNDLDDSDSDFNSKPKYRTFHGEDMCKEFKFQLGMEFRSLKEFKDAILEHAVLNGGLVQMFEEMMEGVEHRLCLRHLYENFKKKFGGGTMIRDLMMAAAKATYEEAWRGKMNELKALNKKAYDWLVAISTKAWCKHAFSFYPSCDVLMNNLSEEFNSTILLARDKPIITMFEWIRTYIMALFATLNKKFSKYNGRVMPKPRKRLDREIQMSGNWLATWASELKFEVTHTIFCDKFIVNLGAYSCTCNFWELVGIPCRHVVAAICMRGDKPEDYVHQYYLRETYAKCYGQTISPINGQNKWYVTNNDTILPPDFKRGPSRPKKLRRRMLEEDENPTKLRRTHTSNRCGRCLQYGHNKRNCPNPLKQPEGGGEQQQQPTTTKSKVINIIFSLIFSLININLNELCCIMQKKGK</sequence>
<dbReference type="InterPro" id="IPR036875">
    <property type="entry name" value="Znf_CCHC_sf"/>
</dbReference>
<proteinExistence type="predicted"/>
<dbReference type="AlphaFoldDB" id="A0A151SA94"/>
<keyword evidence="1" id="KW-0479">Metal-binding</keyword>
<gene>
    <name evidence="8" type="ORF">KK1_026543</name>
</gene>
<feature type="region of interest" description="Disordered" evidence="5">
    <location>
        <begin position="377"/>
        <end position="398"/>
    </location>
</feature>
<evidence type="ECO:0000256" key="1">
    <source>
        <dbReference type="ARBA" id="ARBA00022723"/>
    </source>
</evidence>
<dbReference type="PANTHER" id="PTHR31973:SF199">
    <property type="entry name" value="SWIM-TYPE DOMAIN-CONTAINING PROTEIN"/>
    <property type="match status" value="1"/>
</dbReference>
<organism evidence="8 9">
    <name type="scientific">Cajanus cajan</name>
    <name type="common">Pigeon pea</name>
    <name type="synonym">Cajanus indicus</name>
    <dbReference type="NCBI Taxonomy" id="3821"/>
    <lineage>
        <taxon>Eukaryota</taxon>
        <taxon>Viridiplantae</taxon>
        <taxon>Streptophyta</taxon>
        <taxon>Embryophyta</taxon>
        <taxon>Tracheophyta</taxon>
        <taxon>Spermatophyta</taxon>
        <taxon>Magnoliopsida</taxon>
        <taxon>eudicotyledons</taxon>
        <taxon>Gunneridae</taxon>
        <taxon>Pentapetalae</taxon>
        <taxon>rosids</taxon>
        <taxon>fabids</taxon>
        <taxon>Fabales</taxon>
        <taxon>Fabaceae</taxon>
        <taxon>Papilionoideae</taxon>
        <taxon>50 kb inversion clade</taxon>
        <taxon>NPAAA clade</taxon>
        <taxon>indigoferoid/millettioid clade</taxon>
        <taxon>Phaseoleae</taxon>
        <taxon>Cajanus</taxon>
    </lineage>
</organism>
<reference evidence="8" key="1">
    <citation type="journal article" date="2012" name="Nat. Biotechnol.">
        <title>Draft genome sequence of pigeonpea (Cajanus cajan), an orphan legume crop of resource-poor farmers.</title>
        <authorList>
            <person name="Varshney R.K."/>
            <person name="Chen W."/>
            <person name="Li Y."/>
            <person name="Bharti A.K."/>
            <person name="Saxena R.K."/>
            <person name="Schlueter J.A."/>
            <person name="Donoghue M.T."/>
            <person name="Azam S."/>
            <person name="Fan G."/>
            <person name="Whaley A.M."/>
            <person name="Farmer A.D."/>
            <person name="Sheridan J."/>
            <person name="Iwata A."/>
            <person name="Tuteja R."/>
            <person name="Penmetsa R.V."/>
            <person name="Wu W."/>
            <person name="Upadhyaya H.D."/>
            <person name="Yang S.P."/>
            <person name="Shah T."/>
            <person name="Saxena K.B."/>
            <person name="Michael T."/>
            <person name="McCombie W.R."/>
            <person name="Yang B."/>
            <person name="Zhang G."/>
            <person name="Yang H."/>
            <person name="Wang J."/>
            <person name="Spillane C."/>
            <person name="Cook D.R."/>
            <person name="May G.D."/>
            <person name="Xu X."/>
            <person name="Jackson S.A."/>
        </authorList>
    </citation>
    <scope>NUCLEOTIDE SEQUENCE [LARGE SCALE GENOMIC DNA]</scope>
</reference>
<dbReference type="Gramene" id="C.cajan_25954.t">
    <property type="protein sequence ID" value="C.cajan_25954.t"/>
    <property type="gene ID" value="C.cajan_25954"/>
</dbReference>
<keyword evidence="2 4" id="KW-0863">Zinc-finger</keyword>